<evidence type="ECO:0000259" key="4">
    <source>
        <dbReference type="PROSITE" id="PS52039"/>
    </source>
</evidence>
<dbReference type="GO" id="GO:0006265">
    <property type="term" value="P:DNA topological change"/>
    <property type="evidence" value="ECO:0007669"/>
    <property type="project" value="InterPro"/>
</dbReference>
<protein>
    <recommendedName>
        <fullName evidence="7">Toprim domain-containing protein</fullName>
    </recommendedName>
</protein>
<accession>A0AAD3DE51</accession>
<comment type="caution">
    <text evidence="5">The sequence shown here is derived from an EMBL/GenBank/DDBJ whole genome shotgun (WGS) entry which is preliminary data.</text>
</comment>
<reference evidence="5 6" key="1">
    <citation type="journal article" date="2021" name="Sci. Rep.">
        <title>Genome sequencing of the multicellular alga Astrephomene provides insights into convergent evolution of germ-soma differentiation.</title>
        <authorList>
            <person name="Yamashita S."/>
            <person name="Yamamoto K."/>
            <person name="Matsuzaki R."/>
            <person name="Suzuki S."/>
            <person name="Yamaguchi H."/>
            <person name="Hirooka S."/>
            <person name="Minakuchi Y."/>
            <person name="Miyagishima S."/>
            <person name="Kawachi M."/>
            <person name="Toyoda A."/>
            <person name="Nozaki H."/>
        </authorList>
    </citation>
    <scope>NUCLEOTIDE SEQUENCE [LARGE SCALE GENOMIC DNA]</scope>
    <source>
        <strain evidence="5 6">NIES-4017</strain>
    </source>
</reference>
<dbReference type="Pfam" id="PF01751">
    <property type="entry name" value="Toprim"/>
    <property type="match status" value="1"/>
</dbReference>
<feature type="domain" description="Topo IA-type catalytic" evidence="4">
    <location>
        <begin position="338"/>
        <end position="395"/>
    </location>
</feature>
<dbReference type="PANTHER" id="PTHR42785">
    <property type="entry name" value="DNA TOPOISOMERASE, TYPE IA, CORE"/>
    <property type="match status" value="1"/>
</dbReference>
<dbReference type="PROSITE" id="PS52039">
    <property type="entry name" value="TOPO_IA_2"/>
    <property type="match status" value="1"/>
</dbReference>
<feature type="non-terminal residue" evidence="5">
    <location>
        <position position="1"/>
    </location>
</feature>
<evidence type="ECO:0000256" key="1">
    <source>
        <dbReference type="ARBA" id="ARBA00023235"/>
    </source>
</evidence>
<dbReference type="InterPro" id="IPR000380">
    <property type="entry name" value="Topo_IA"/>
</dbReference>
<dbReference type="GO" id="GO:0003917">
    <property type="term" value="F:DNA topoisomerase type I (single strand cut, ATP-independent) activity"/>
    <property type="evidence" value="ECO:0007669"/>
    <property type="project" value="InterPro"/>
</dbReference>
<evidence type="ECO:0000259" key="3">
    <source>
        <dbReference type="PROSITE" id="PS50880"/>
    </source>
</evidence>
<proteinExistence type="predicted"/>
<feature type="domain" description="Toprim" evidence="3">
    <location>
        <begin position="207"/>
        <end position="322"/>
    </location>
</feature>
<dbReference type="PROSITE" id="PS50880">
    <property type="entry name" value="TOPRIM"/>
    <property type="match status" value="1"/>
</dbReference>
<dbReference type="InterPro" id="IPR023405">
    <property type="entry name" value="Topo_IA_core_domain"/>
</dbReference>
<keyword evidence="1" id="KW-0413">Isomerase</keyword>
<feature type="compositionally biased region" description="Low complexity" evidence="2">
    <location>
        <begin position="119"/>
        <end position="181"/>
    </location>
</feature>
<dbReference type="PRINTS" id="PR00417">
    <property type="entry name" value="PRTPISMRASEI"/>
</dbReference>
<dbReference type="GO" id="GO:0003677">
    <property type="term" value="F:DNA binding"/>
    <property type="evidence" value="ECO:0007669"/>
    <property type="project" value="InterPro"/>
</dbReference>
<dbReference type="InterPro" id="IPR013824">
    <property type="entry name" value="Topo_IA_cen_sub1"/>
</dbReference>
<dbReference type="SUPFAM" id="SSF56712">
    <property type="entry name" value="Prokaryotic type I DNA topoisomerase"/>
    <property type="match status" value="1"/>
</dbReference>
<dbReference type="InterPro" id="IPR003601">
    <property type="entry name" value="Topo_IA_2"/>
</dbReference>
<dbReference type="Proteomes" id="UP001054857">
    <property type="component" value="Unassembled WGS sequence"/>
</dbReference>
<dbReference type="Pfam" id="PF01131">
    <property type="entry name" value="Topoisom_bac"/>
    <property type="match status" value="1"/>
</dbReference>
<feature type="region of interest" description="Disordered" evidence="2">
    <location>
        <begin position="119"/>
        <end position="202"/>
    </location>
</feature>
<gene>
    <name evidence="5" type="ORF">Agub_g722</name>
</gene>
<dbReference type="InterPro" id="IPR006171">
    <property type="entry name" value="TOPRIM_dom"/>
</dbReference>
<evidence type="ECO:0008006" key="7">
    <source>
        <dbReference type="Google" id="ProtNLM"/>
    </source>
</evidence>
<organism evidence="5 6">
    <name type="scientific">Astrephomene gubernaculifera</name>
    <dbReference type="NCBI Taxonomy" id="47775"/>
    <lineage>
        <taxon>Eukaryota</taxon>
        <taxon>Viridiplantae</taxon>
        <taxon>Chlorophyta</taxon>
        <taxon>core chlorophytes</taxon>
        <taxon>Chlorophyceae</taxon>
        <taxon>CS clade</taxon>
        <taxon>Chlamydomonadales</taxon>
        <taxon>Astrephomenaceae</taxon>
        <taxon>Astrephomene</taxon>
    </lineage>
</organism>
<name>A0AAD3DE51_9CHLO</name>
<evidence type="ECO:0000256" key="2">
    <source>
        <dbReference type="SAM" id="MobiDB-lite"/>
    </source>
</evidence>
<dbReference type="InterPro" id="IPR013497">
    <property type="entry name" value="Topo_IA_cen"/>
</dbReference>
<evidence type="ECO:0000313" key="5">
    <source>
        <dbReference type="EMBL" id="GFR40166.1"/>
    </source>
</evidence>
<evidence type="ECO:0000313" key="6">
    <source>
        <dbReference type="Proteomes" id="UP001054857"/>
    </source>
</evidence>
<keyword evidence="6" id="KW-1185">Reference proteome</keyword>
<dbReference type="EMBL" id="BMAR01000001">
    <property type="protein sequence ID" value="GFR40166.1"/>
    <property type="molecule type" value="Genomic_DNA"/>
</dbReference>
<dbReference type="Gene3D" id="1.10.460.10">
    <property type="entry name" value="Topoisomerase I, domain 2"/>
    <property type="match status" value="1"/>
</dbReference>
<dbReference type="SMART" id="SM00493">
    <property type="entry name" value="TOPRIM"/>
    <property type="match status" value="1"/>
</dbReference>
<dbReference type="PANTHER" id="PTHR42785:SF1">
    <property type="entry name" value="DNA TOPOISOMERASE"/>
    <property type="match status" value="1"/>
</dbReference>
<dbReference type="Gene3D" id="3.40.50.140">
    <property type="match status" value="1"/>
</dbReference>
<dbReference type="AlphaFoldDB" id="A0AAD3DE51"/>
<sequence>MATARLPTHGRRFRPAILIAISPHPLCARSFRARAATSLGHRCVASHAAPAPAPAPAAHTSPWGTPAPPPGAPTRVRLRLLAPPPAAPCPQPSRAALLAACAGGAFGCSPGSCTSLSGKSSVSVSSSSGISSTGCVTSRGPLARRPLPQGRAAAAGAAAAAARRSGAVPAPRNSRASEPATAPEPPHTAGSGSGSGPGPRRVAAAGPTVVVVESPTKAKKIQAFLGDQYTVLASFGHIRDLPPREGSVRPEAGWSLAWQLLRGAEGRLGAVEAALRAGGRLLLATDPDREGEAISWHIEQELRARGVLRPSSAVQRISFTEVTRAAVTAALGAGRQVSQPLVDAYLARRCLDYLVGFNISPVLWRRLPGARSAGRVQSVALRLVCEREGALEGFT</sequence>
<dbReference type="SMART" id="SM00436">
    <property type="entry name" value="TOP1Bc"/>
    <property type="match status" value="1"/>
</dbReference>